<organism evidence="1 2">
    <name type="scientific">Aquamicrobium segne</name>
    <dbReference type="NCBI Taxonomy" id="469547"/>
    <lineage>
        <taxon>Bacteria</taxon>
        <taxon>Pseudomonadati</taxon>
        <taxon>Pseudomonadota</taxon>
        <taxon>Alphaproteobacteria</taxon>
        <taxon>Hyphomicrobiales</taxon>
        <taxon>Phyllobacteriaceae</taxon>
        <taxon>Aquamicrobium</taxon>
    </lineage>
</organism>
<evidence type="ECO:0000313" key="1">
    <source>
        <dbReference type="EMBL" id="MFC5384734.1"/>
    </source>
</evidence>
<gene>
    <name evidence="1" type="ORF">ACFPLB_02015</name>
</gene>
<sequence length="98" mass="10384">MILGTGSICYGQTGASTYVLGDWGTEISDEAGAAANAVFFASFQGVMIPFLTLSQFILPCRVRTEGILPLHLTSVGRLSVDMPLADHAPLALIETLQQ</sequence>
<protein>
    <submittedName>
        <fullName evidence="1">Uncharacterized protein</fullName>
    </submittedName>
</protein>
<evidence type="ECO:0000313" key="2">
    <source>
        <dbReference type="Proteomes" id="UP001596016"/>
    </source>
</evidence>
<name>A0ABW0GTR3_9HYPH</name>
<dbReference type="EMBL" id="JBHSLL010000009">
    <property type="protein sequence ID" value="MFC5384734.1"/>
    <property type="molecule type" value="Genomic_DNA"/>
</dbReference>
<dbReference type="RefSeq" id="WP_378227583.1">
    <property type="nucleotide sequence ID" value="NZ_JBHSLL010000009.1"/>
</dbReference>
<dbReference type="InterPro" id="IPR043129">
    <property type="entry name" value="ATPase_NBD"/>
</dbReference>
<dbReference type="Proteomes" id="UP001596016">
    <property type="component" value="Unassembled WGS sequence"/>
</dbReference>
<accession>A0ABW0GTR3</accession>
<keyword evidence="2" id="KW-1185">Reference proteome</keyword>
<comment type="caution">
    <text evidence="1">The sequence shown here is derived from an EMBL/GenBank/DDBJ whole genome shotgun (WGS) entry which is preliminary data.</text>
</comment>
<proteinExistence type="predicted"/>
<dbReference type="SUPFAM" id="SSF53067">
    <property type="entry name" value="Actin-like ATPase domain"/>
    <property type="match status" value="1"/>
</dbReference>
<reference evidence="2" key="1">
    <citation type="journal article" date="2019" name="Int. J. Syst. Evol. Microbiol.">
        <title>The Global Catalogue of Microorganisms (GCM) 10K type strain sequencing project: providing services to taxonomists for standard genome sequencing and annotation.</title>
        <authorList>
            <consortium name="The Broad Institute Genomics Platform"/>
            <consortium name="The Broad Institute Genome Sequencing Center for Infectious Disease"/>
            <person name="Wu L."/>
            <person name="Ma J."/>
        </authorList>
    </citation>
    <scope>NUCLEOTIDE SEQUENCE [LARGE SCALE GENOMIC DNA]</scope>
    <source>
        <strain evidence="2">CGMCC 4.1415</strain>
    </source>
</reference>